<feature type="chain" id="PRO_5014597654" evidence="1">
    <location>
        <begin position="31"/>
        <end position="80"/>
    </location>
</feature>
<evidence type="ECO:0000313" key="2">
    <source>
        <dbReference type="EMBL" id="MBW29917.1"/>
    </source>
</evidence>
<dbReference type="AlphaFoldDB" id="A0A2M3ZMW1"/>
<protein>
    <submittedName>
        <fullName evidence="2">Putative secreted peptide</fullName>
    </submittedName>
</protein>
<accession>A0A2M3ZMW1</accession>
<keyword evidence="1" id="KW-0732">Signal</keyword>
<feature type="signal peptide" evidence="1">
    <location>
        <begin position="1"/>
        <end position="30"/>
    </location>
</feature>
<evidence type="ECO:0000256" key="1">
    <source>
        <dbReference type="SAM" id="SignalP"/>
    </source>
</evidence>
<name>A0A2M3ZMW1_9DIPT</name>
<sequence length="80" mass="8550">MGRSGPNRYQPAVSCVPVLPVGLMLGAAAADDVQRDDEHAEDGTDGDGDVEWVKVAVDVPFEVRVIQIRCSFLDSGHDTP</sequence>
<organism evidence="2">
    <name type="scientific">Anopheles braziliensis</name>
    <dbReference type="NCBI Taxonomy" id="58242"/>
    <lineage>
        <taxon>Eukaryota</taxon>
        <taxon>Metazoa</taxon>
        <taxon>Ecdysozoa</taxon>
        <taxon>Arthropoda</taxon>
        <taxon>Hexapoda</taxon>
        <taxon>Insecta</taxon>
        <taxon>Pterygota</taxon>
        <taxon>Neoptera</taxon>
        <taxon>Endopterygota</taxon>
        <taxon>Diptera</taxon>
        <taxon>Nematocera</taxon>
        <taxon>Culicoidea</taxon>
        <taxon>Culicidae</taxon>
        <taxon>Anophelinae</taxon>
        <taxon>Anopheles</taxon>
    </lineage>
</organism>
<proteinExistence type="predicted"/>
<dbReference type="EMBL" id="GGFM01009166">
    <property type="protein sequence ID" value="MBW29917.1"/>
    <property type="molecule type" value="Transcribed_RNA"/>
</dbReference>
<reference evidence="2" key="1">
    <citation type="submission" date="2018-01" db="EMBL/GenBank/DDBJ databases">
        <title>An insight into the sialome of Amazonian anophelines.</title>
        <authorList>
            <person name="Ribeiro J.M."/>
            <person name="Scarpassa V."/>
            <person name="Calvo E."/>
        </authorList>
    </citation>
    <scope>NUCLEOTIDE SEQUENCE</scope>
    <source>
        <tissue evidence="2">Salivary glands</tissue>
    </source>
</reference>